<keyword evidence="3" id="KW-1185">Reference proteome</keyword>
<feature type="region of interest" description="Disordered" evidence="1">
    <location>
        <begin position="1"/>
        <end position="59"/>
    </location>
</feature>
<feature type="region of interest" description="Disordered" evidence="1">
    <location>
        <begin position="77"/>
        <end position="105"/>
    </location>
</feature>
<sequence>MSQTMCTRSSACSEMGPDPPFPISQYPTFATRTPAQAASAQPHQYVTPSTPQTGSVRKHLTGHDAGRVDQLLQMPSLSSFSDDEGNLRAEEENPGWDRTEGTEERTKAVTIRMRVREGLRRWFSIDQPM</sequence>
<organism evidence="2 3">
    <name type="scientific">Trapa natans</name>
    <name type="common">Water chestnut</name>
    <dbReference type="NCBI Taxonomy" id="22666"/>
    <lineage>
        <taxon>Eukaryota</taxon>
        <taxon>Viridiplantae</taxon>
        <taxon>Streptophyta</taxon>
        <taxon>Embryophyta</taxon>
        <taxon>Tracheophyta</taxon>
        <taxon>Spermatophyta</taxon>
        <taxon>Magnoliopsida</taxon>
        <taxon>eudicotyledons</taxon>
        <taxon>Gunneridae</taxon>
        <taxon>Pentapetalae</taxon>
        <taxon>rosids</taxon>
        <taxon>malvids</taxon>
        <taxon>Myrtales</taxon>
        <taxon>Lythraceae</taxon>
        <taxon>Trapa</taxon>
    </lineage>
</organism>
<reference evidence="2 3" key="1">
    <citation type="journal article" date="2023" name="Hortic Res">
        <title>Pangenome of water caltrop reveals structural variations and asymmetric subgenome divergence after allopolyploidization.</title>
        <authorList>
            <person name="Zhang X."/>
            <person name="Chen Y."/>
            <person name="Wang L."/>
            <person name="Yuan Y."/>
            <person name="Fang M."/>
            <person name="Shi L."/>
            <person name="Lu R."/>
            <person name="Comes H.P."/>
            <person name="Ma Y."/>
            <person name="Chen Y."/>
            <person name="Huang G."/>
            <person name="Zhou Y."/>
            <person name="Zheng Z."/>
            <person name="Qiu Y."/>
        </authorList>
    </citation>
    <scope>NUCLEOTIDE SEQUENCE [LARGE SCALE GENOMIC DNA]</scope>
    <source>
        <strain evidence="2">F231</strain>
    </source>
</reference>
<gene>
    <name evidence="2" type="ORF">SAY86_024062</name>
</gene>
<evidence type="ECO:0000256" key="1">
    <source>
        <dbReference type="SAM" id="MobiDB-lite"/>
    </source>
</evidence>
<dbReference type="Proteomes" id="UP001346149">
    <property type="component" value="Unassembled WGS sequence"/>
</dbReference>
<accession>A0AAN7M8Q0</accession>
<feature type="compositionally biased region" description="Polar residues" evidence="1">
    <location>
        <begin position="25"/>
        <end position="55"/>
    </location>
</feature>
<evidence type="ECO:0000313" key="2">
    <source>
        <dbReference type="EMBL" id="KAK4793627.1"/>
    </source>
</evidence>
<comment type="caution">
    <text evidence="2">The sequence shown here is derived from an EMBL/GenBank/DDBJ whole genome shotgun (WGS) entry which is preliminary data.</text>
</comment>
<protein>
    <submittedName>
        <fullName evidence="2">Uncharacterized protein</fullName>
    </submittedName>
</protein>
<evidence type="ECO:0000313" key="3">
    <source>
        <dbReference type="Proteomes" id="UP001346149"/>
    </source>
</evidence>
<dbReference type="EMBL" id="JAXQNO010000008">
    <property type="protein sequence ID" value="KAK4793627.1"/>
    <property type="molecule type" value="Genomic_DNA"/>
</dbReference>
<name>A0AAN7M8Q0_TRANT</name>
<feature type="compositionally biased region" description="Polar residues" evidence="1">
    <location>
        <begin position="1"/>
        <end position="12"/>
    </location>
</feature>
<feature type="compositionally biased region" description="Basic and acidic residues" evidence="1">
    <location>
        <begin position="85"/>
        <end position="105"/>
    </location>
</feature>
<dbReference type="AlphaFoldDB" id="A0AAN7M8Q0"/>
<proteinExistence type="predicted"/>